<dbReference type="Pfam" id="PF00535">
    <property type="entry name" value="Glycos_transf_2"/>
    <property type="match status" value="1"/>
</dbReference>
<evidence type="ECO:0000259" key="3">
    <source>
        <dbReference type="Pfam" id="PF00535"/>
    </source>
</evidence>
<keyword evidence="5" id="KW-1185">Reference proteome</keyword>
<dbReference type="AlphaFoldDB" id="I8V907"/>
<evidence type="ECO:0000256" key="2">
    <source>
        <dbReference type="ARBA" id="ARBA00022679"/>
    </source>
</evidence>
<keyword evidence="1" id="KW-0328">Glycosyltransferase</keyword>
<sequence length="333" mass="38458">MTSLVSVIIPVYGVEHYIERCIRSVLEQTYSNLEVVIVNDASKDASIDIIEKVILEYADCKTRSIKIVQHSSNKGLSIARQSGIDASTGKYVVHVDSDDYIESAMIEELVDAAELNSADIVICGAFYDYRTTIHTFLPAYCQNKQKYLGELITQKVSTNIWGRLIKRSLYVDNDIRCLEGVNYGEDYAIIPKLVYYANKIVSVNAPLYHYVRYNVGSYTSSFNIKNIENLFAVYTSLYSFFERKGVFAEELCIARLQIEAWAIGKLLFFSNDQEMKNKYILKAEYIPSLNKYLSLNHRIILWLCNNRRMNLLKTYVFITNHLFNVVRKYIHRL</sequence>
<dbReference type="Proteomes" id="UP000002965">
    <property type="component" value="Unassembled WGS sequence"/>
</dbReference>
<dbReference type="CDD" id="cd00761">
    <property type="entry name" value="Glyco_tranf_GTA_type"/>
    <property type="match status" value="1"/>
</dbReference>
<dbReference type="OrthoDB" id="1114838at2"/>
<gene>
    <name evidence="4" type="ORF">HMPREF1061_01503</name>
</gene>
<proteinExistence type="predicted"/>
<accession>I8V907</accession>
<dbReference type="GeneID" id="75114175"/>
<dbReference type="SUPFAM" id="SSF53448">
    <property type="entry name" value="Nucleotide-diphospho-sugar transferases"/>
    <property type="match status" value="1"/>
</dbReference>
<dbReference type="Gene3D" id="3.90.550.10">
    <property type="entry name" value="Spore Coat Polysaccharide Biosynthesis Protein SpsA, Chain A"/>
    <property type="match status" value="1"/>
</dbReference>
<dbReference type="PANTHER" id="PTHR22916">
    <property type="entry name" value="GLYCOSYLTRANSFERASE"/>
    <property type="match status" value="1"/>
</dbReference>
<dbReference type="RefSeq" id="WP_005680785.1">
    <property type="nucleotide sequence ID" value="NZ_CAXUCB010000007.1"/>
</dbReference>
<comment type="caution">
    <text evidence="4">The sequence shown here is derived from an EMBL/GenBank/DDBJ whole genome shotgun (WGS) entry which is preliminary data.</text>
</comment>
<dbReference type="EMBL" id="AGXF01000006">
    <property type="protein sequence ID" value="EIY21772.1"/>
    <property type="molecule type" value="Genomic_DNA"/>
</dbReference>
<organism evidence="4 5">
    <name type="scientific">Bacteroides caccae CL03T12C61</name>
    <dbReference type="NCBI Taxonomy" id="997873"/>
    <lineage>
        <taxon>Bacteria</taxon>
        <taxon>Pseudomonadati</taxon>
        <taxon>Bacteroidota</taxon>
        <taxon>Bacteroidia</taxon>
        <taxon>Bacteroidales</taxon>
        <taxon>Bacteroidaceae</taxon>
        <taxon>Bacteroides</taxon>
    </lineage>
</organism>
<evidence type="ECO:0000313" key="5">
    <source>
        <dbReference type="Proteomes" id="UP000002965"/>
    </source>
</evidence>
<evidence type="ECO:0000313" key="4">
    <source>
        <dbReference type="EMBL" id="EIY21772.1"/>
    </source>
</evidence>
<feature type="domain" description="Glycosyltransferase 2-like" evidence="3">
    <location>
        <begin position="6"/>
        <end position="136"/>
    </location>
</feature>
<keyword evidence="2" id="KW-0808">Transferase</keyword>
<dbReference type="PATRIC" id="fig|997873.3.peg.1583"/>
<dbReference type="HOGENOM" id="CLU_025996_25_0_10"/>
<dbReference type="PANTHER" id="PTHR22916:SF51">
    <property type="entry name" value="GLYCOSYLTRANSFERASE EPSH-RELATED"/>
    <property type="match status" value="1"/>
</dbReference>
<dbReference type="GO" id="GO:0016758">
    <property type="term" value="F:hexosyltransferase activity"/>
    <property type="evidence" value="ECO:0007669"/>
    <property type="project" value="UniProtKB-ARBA"/>
</dbReference>
<evidence type="ECO:0000256" key="1">
    <source>
        <dbReference type="ARBA" id="ARBA00022676"/>
    </source>
</evidence>
<protein>
    <recommendedName>
        <fullName evidence="3">Glycosyltransferase 2-like domain-containing protein</fullName>
    </recommendedName>
</protein>
<dbReference type="InterPro" id="IPR029044">
    <property type="entry name" value="Nucleotide-diphossugar_trans"/>
</dbReference>
<dbReference type="InterPro" id="IPR001173">
    <property type="entry name" value="Glyco_trans_2-like"/>
</dbReference>
<reference evidence="4 5" key="1">
    <citation type="submission" date="2012-02" db="EMBL/GenBank/DDBJ databases">
        <title>The Genome Sequence of Bacteroides caccae CL03T12C61.</title>
        <authorList>
            <consortium name="The Broad Institute Genome Sequencing Platform"/>
            <person name="Earl A."/>
            <person name="Ward D."/>
            <person name="Feldgarden M."/>
            <person name="Gevers D."/>
            <person name="Zitomersky N.L."/>
            <person name="Coyne M.J."/>
            <person name="Comstock L.E."/>
            <person name="Young S.K."/>
            <person name="Zeng Q."/>
            <person name="Gargeya S."/>
            <person name="Fitzgerald M."/>
            <person name="Haas B."/>
            <person name="Abouelleil A."/>
            <person name="Alvarado L."/>
            <person name="Arachchi H.M."/>
            <person name="Berlin A."/>
            <person name="Chapman S.B."/>
            <person name="Gearin G."/>
            <person name="Goldberg J."/>
            <person name="Griggs A."/>
            <person name="Gujja S."/>
            <person name="Hansen M."/>
            <person name="Heiman D."/>
            <person name="Howarth C."/>
            <person name="Larimer J."/>
            <person name="Lui A."/>
            <person name="MacDonald P.J.P."/>
            <person name="McCowen C."/>
            <person name="Montmayeur A."/>
            <person name="Murphy C."/>
            <person name="Neiman D."/>
            <person name="Pearson M."/>
            <person name="Priest M."/>
            <person name="Roberts A."/>
            <person name="Saif S."/>
            <person name="Shea T."/>
            <person name="Sisk P."/>
            <person name="Stolte C."/>
            <person name="Sykes S."/>
            <person name="Wortman J."/>
            <person name="Nusbaum C."/>
            <person name="Birren B."/>
        </authorList>
    </citation>
    <scope>NUCLEOTIDE SEQUENCE [LARGE SCALE GENOMIC DNA]</scope>
    <source>
        <strain evidence="4 5">CL03T12C61</strain>
    </source>
</reference>
<name>I8V907_9BACE</name>